<dbReference type="Proteomes" id="UP000054047">
    <property type="component" value="Unassembled WGS sequence"/>
</dbReference>
<dbReference type="GO" id="GO:0003682">
    <property type="term" value="F:chromatin binding"/>
    <property type="evidence" value="ECO:0007669"/>
    <property type="project" value="InterPro"/>
</dbReference>
<dbReference type="Gene3D" id="2.120.10.80">
    <property type="entry name" value="Kelch-type beta propeller"/>
    <property type="match status" value="1"/>
</dbReference>
<dbReference type="Pfam" id="PF07646">
    <property type="entry name" value="Kelch_2"/>
    <property type="match status" value="1"/>
</dbReference>
<dbReference type="InterPro" id="IPR011498">
    <property type="entry name" value="Kelch_2"/>
</dbReference>
<keyword evidence="1" id="KW-1133">Transmembrane helix</keyword>
<name>A0A0C2DG95_9BILA</name>
<dbReference type="AlphaFoldDB" id="A0A0C2DG95"/>
<dbReference type="SUPFAM" id="SSF117281">
    <property type="entry name" value="Kelch motif"/>
    <property type="match status" value="1"/>
</dbReference>
<gene>
    <name evidence="2" type="ORF">ANCDUO_08256</name>
</gene>
<reference evidence="2 3" key="1">
    <citation type="submission" date="2013-12" db="EMBL/GenBank/DDBJ databases">
        <title>Draft genome of the parsitic nematode Ancylostoma duodenale.</title>
        <authorList>
            <person name="Mitreva M."/>
        </authorList>
    </citation>
    <scope>NUCLEOTIDE SEQUENCE [LARGE SCALE GENOMIC DNA]</scope>
    <source>
        <strain evidence="2 3">Zhejiang</strain>
    </source>
</reference>
<evidence type="ECO:0000313" key="2">
    <source>
        <dbReference type="EMBL" id="KIH61472.1"/>
    </source>
</evidence>
<dbReference type="InterPro" id="IPR052637">
    <property type="entry name" value="KLHDC3-like"/>
</dbReference>
<keyword evidence="3" id="KW-1185">Reference proteome</keyword>
<dbReference type="OrthoDB" id="432528at2759"/>
<evidence type="ECO:0000313" key="3">
    <source>
        <dbReference type="Proteomes" id="UP000054047"/>
    </source>
</evidence>
<dbReference type="PANTHER" id="PTHR46461">
    <property type="entry name" value="KELCH DOMAIN-CONTAINING PROTEIN 3"/>
    <property type="match status" value="1"/>
</dbReference>
<dbReference type="PANTHER" id="PTHR46461:SF1">
    <property type="entry name" value="KELCH DOMAIN-CONTAINING PROTEIN 3"/>
    <property type="match status" value="1"/>
</dbReference>
<evidence type="ECO:0008006" key="4">
    <source>
        <dbReference type="Google" id="ProtNLM"/>
    </source>
</evidence>
<organism evidence="2 3">
    <name type="scientific">Ancylostoma duodenale</name>
    <dbReference type="NCBI Taxonomy" id="51022"/>
    <lineage>
        <taxon>Eukaryota</taxon>
        <taxon>Metazoa</taxon>
        <taxon>Ecdysozoa</taxon>
        <taxon>Nematoda</taxon>
        <taxon>Chromadorea</taxon>
        <taxon>Rhabditida</taxon>
        <taxon>Rhabditina</taxon>
        <taxon>Rhabditomorpha</taxon>
        <taxon>Strongyloidea</taxon>
        <taxon>Ancylostomatidae</taxon>
        <taxon>Ancylostomatinae</taxon>
        <taxon>Ancylostoma</taxon>
    </lineage>
</organism>
<feature type="transmembrane region" description="Helical" evidence="1">
    <location>
        <begin position="6"/>
        <end position="22"/>
    </location>
</feature>
<dbReference type="EMBL" id="KN730098">
    <property type="protein sequence ID" value="KIH61472.1"/>
    <property type="molecule type" value="Genomic_DNA"/>
</dbReference>
<dbReference type="GO" id="GO:0005737">
    <property type="term" value="C:cytoplasm"/>
    <property type="evidence" value="ECO:0007669"/>
    <property type="project" value="TreeGrafter"/>
</dbReference>
<evidence type="ECO:0000256" key="1">
    <source>
        <dbReference type="SAM" id="Phobius"/>
    </source>
</evidence>
<proteinExistence type="predicted"/>
<dbReference type="InterPro" id="IPR015915">
    <property type="entry name" value="Kelch-typ_b-propeller"/>
</dbReference>
<keyword evidence="1" id="KW-0812">Transmembrane</keyword>
<accession>A0A0C2DG95</accession>
<protein>
    <recommendedName>
        <fullName evidence="4">Kelch repeat protein</fullName>
    </recommendedName>
</protein>
<sequence length="71" mass="8203">MLDTSKIVSIILFGLFLCIFYMEEDDMEPLRSLPYQRYGHTVCAYRGRAYLWGGRNDDYGASSTLHEFDPG</sequence>
<keyword evidence="1" id="KW-0472">Membrane</keyword>